<name>A0A3M2LQU3_9ACTN</name>
<protein>
    <submittedName>
        <fullName evidence="3">Uncharacterized protein</fullName>
    </submittedName>
</protein>
<evidence type="ECO:0000313" key="3">
    <source>
        <dbReference type="EMBL" id="RMI39240.1"/>
    </source>
</evidence>
<keyword evidence="4" id="KW-1185">Reference proteome</keyword>
<keyword evidence="2" id="KW-0812">Transmembrane</keyword>
<evidence type="ECO:0000256" key="2">
    <source>
        <dbReference type="SAM" id="Phobius"/>
    </source>
</evidence>
<comment type="caution">
    <text evidence="3">The sequence shown here is derived from an EMBL/GenBank/DDBJ whole genome shotgun (WGS) entry which is preliminary data.</text>
</comment>
<dbReference type="Proteomes" id="UP000282674">
    <property type="component" value="Unassembled WGS sequence"/>
</dbReference>
<feature type="transmembrane region" description="Helical" evidence="2">
    <location>
        <begin position="49"/>
        <end position="66"/>
    </location>
</feature>
<dbReference type="EMBL" id="RFFG01000071">
    <property type="protein sequence ID" value="RMI39240.1"/>
    <property type="molecule type" value="Genomic_DNA"/>
</dbReference>
<sequence length="68" mass="7228">MKEAQAMSTRSTRRPRAREPRPLLTTRTLLILTLAAGSAGIAAAFPDTAVPLTLAATVITLLAQIVRD</sequence>
<gene>
    <name evidence="3" type="ORF">EBO15_30270</name>
</gene>
<organism evidence="3 4">
    <name type="scientific">Actinomadura harenae</name>
    <dbReference type="NCBI Taxonomy" id="2483351"/>
    <lineage>
        <taxon>Bacteria</taxon>
        <taxon>Bacillati</taxon>
        <taxon>Actinomycetota</taxon>
        <taxon>Actinomycetes</taxon>
        <taxon>Streptosporangiales</taxon>
        <taxon>Thermomonosporaceae</taxon>
        <taxon>Actinomadura</taxon>
    </lineage>
</organism>
<keyword evidence="2" id="KW-0472">Membrane</keyword>
<evidence type="ECO:0000313" key="4">
    <source>
        <dbReference type="Proteomes" id="UP000282674"/>
    </source>
</evidence>
<keyword evidence="2" id="KW-1133">Transmembrane helix</keyword>
<feature type="region of interest" description="Disordered" evidence="1">
    <location>
        <begin position="1"/>
        <end position="20"/>
    </location>
</feature>
<evidence type="ECO:0000256" key="1">
    <source>
        <dbReference type="SAM" id="MobiDB-lite"/>
    </source>
</evidence>
<accession>A0A3M2LQU3</accession>
<reference evidence="3 4" key="1">
    <citation type="submission" date="2018-10" db="EMBL/GenBank/DDBJ databases">
        <title>Isolation from soil.</title>
        <authorList>
            <person name="Hu J."/>
        </authorList>
    </citation>
    <scope>NUCLEOTIDE SEQUENCE [LARGE SCALE GENOMIC DNA]</scope>
    <source>
        <strain evidence="3 4">NEAU-Ht49</strain>
    </source>
</reference>
<dbReference type="AlphaFoldDB" id="A0A3M2LQU3"/>
<proteinExistence type="predicted"/>